<name>A0AAX1J7B5_9MYCO</name>
<keyword evidence="4" id="KW-1185">Reference proteome</keyword>
<evidence type="ECO:0000313" key="2">
    <source>
        <dbReference type="EMBL" id="GFG67729.1"/>
    </source>
</evidence>
<evidence type="ECO:0000313" key="4">
    <source>
        <dbReference type="Proteomes" id="UP000465306"/>
    </source>
</evidence>
<gene>
    <name evidence="3" type="ORF">I2456_17745</name>
    <name evidence="2" type="ORF">MKUB_52190</name>
</gene>
<dbReference type="EMBL" id="CP065047">
    <property type="protein sequence ID" value="QPI36338.1"/>
    <property type="molecule type" value="Genomic_DNA"/>
</dbReference>
<dbReference type="EMBL" id="BLKU01000005">
    <property type="protein sequence ID" value="GFG67729.1"/>
    <property type="molecule type" value="Genomic_DNA"/>
</dbReference>
<dbReference type="Proteomes" id="UP000465306">
    <property type="component" value="Unassembled WGS sequence"/>
</dbReference>
<organism evidence="3 5">
    <name type="scientific">Mycobacterium kubicae</name>
    <dbReference type="NCBI Taxonomy" id="120959"/>
    <lineage>
        <taxon>Bacteria</taxon>
        <taxon>Bacillati</taxon>
        <taxon>Actinomycetota</taxon>
        <taxon>Actinomycetes</taxon>
        <taxon>Mycobacteriales</taxon>
        <taxon>Mycobacteriaceae</taxon>
        <taxon>Mycobacterium</taxon>
        <taxon>Mycobacterium simiae complex</taxon>
    </lineage>
</organism>
<dbReference type="KEGG" id="mku:I2456_17745"/>
<sequence>MMHSGHDIWDSSFLMPVAMVLFGALLTTAVVLTIRYLVSLSGTASAGTDGSSRAETLLAGRYSRGEIDHHEYQKKLTLLNQHR</sequence>
<keyword evidence="1" id="KW-0812">Transmembrane</keyword>
<protein>
    <submittedName>
        <fullName evidence="3">SHOCT domain-containing protein</fullName>
    </submittedName>
</protein>
<feature type="transmembrane region" description="Helical" evidence="1">
    <location>
        <begin position="12"/>
        <end position="38"/>
    </location>
</feature>
<evidence type="ECO:0000313" key="3">
    <source>
        <dbReference type="EMBL" id="QPI36338.1"/>
    </source>
</evidence>
<dbReference type="Proteomes" id="UP000663583">
    <property type="component" value="Chromosome"/>
</dbReference>
<reference evidence="3" key="3">
    <citation type="submission" date="2020-11" db="EMBL/GenBank/DDBJ databases">
        <title>Intraspecies plasmid and genomic variation of Mycobacterium kubicae revealed by the complete genome sequences of two clinical isolates.</title>
        <authorList>
            <person name="Hendrix J.R."/>
            <person name="Epperson L.E."/>
            <person name="Honda J.R."/>
            <person name="Strong M."/>
        </authorList>
    </citation>
    <scope>NUCLEOTIDE SEQUENCE</scope>
    <source>
        <strain evidence="3">JCM 13573</strain>
    </source>
</reference>
<keyword evidence="1" id="KW-1133">Transmembrane helix</keyword>
<evidence type="ECO:0000256" key="1">
    <source>
        <dbReference type="SAM" id="Phobius"/>
    </source>
</evidence>
<evidence type="ECO:0000313" key="5">
    <source>
        <dbReference type="Proteomes" id="UP000663583"/>
    </source>
</evidence>
<dbReference type="AlphaFoldDB" id="A0AAX1J7B5"/>
<reference evidence="2 4" key="1">
    <citation type="journal article" date="2019" name="Emerg. Microbes Infect.">
        <title>Comprehensive subspecies identification of 175 nontuberculous mycobacteria species based on 7547 genomic profiles.</title>
        <authorList>
            <person name="Matsumoto Y."/>
            <person name="Kinjo T."/>
            <person name="Motooka D."/>
            <person name="Nabeya D."/>
            <person name="Jung N."/>
            <person name="Uechi K."/>
            <person name="Horii T."/>
            <person name="Iida T."/>
            <person name="Fujita J."/>
            <person name="Nakamura S."/>
        </authorList>
    </citation>
    <scope>NUCLEOTIDE SEQUENCE [LARGE SCALE GENOMIC DNA]</scope>
    <source>
        <strain evidence="2 4">JCM 13573</strain>
    </source>
</reference>
<dbReference type="RefSeq" id="WP_085073318.1">
    <property type="nucleotide sequence ID" value="NZ_BLKU01000005.1"/>
</dbReference>
<reference evidence="2" key="2">
    <citation type="submission" date="2020-02" db="EMBL/GenBank/DDBJ databases">
        <authorList>
            <person name="Matsumoto Y."/>
            <person name="Kinjo T."/>
            <person name="Motooka D."/>
            <person name="Nabeya D."/>
            <person name="Jung N."/>
            <person name="Uechi K."/>
            <person name="Horii T."/>
            <person name="Iida T."/>
            <person name="Fujita J."/>
            <person name="Nakamura S."/>
        </authorList>
    </citation>
    <scope>NUCLEOTIDE SEQUENCE</scope>
    <source>
        <strain evidence="2">JCM 13573</strain>
    </source>
</reference>
<keyword evidence="1" id="KW-0472">Membrane</keyword>
<accession>A0AAX1J7B5</accession>
<proteinExistence type="predicted"/>